<reference evidence="11" key="1">
    <citation type="journal article" date="2013" name="Nat. Commun.">
        <title>Whole-genome sequencing of Oryza brachyantha reveals mechanisms underlying Oryza genome evolution.</title>
        <authorList>
            <person name="Chen J."/>
            <person name="Huang Q."/>
            <person name="Gao D."/>
            <person name="Wang J."/>
            <person name="Lang Y."/>
            <person name="Liu T."/>
            <person name="Li B."/>
            <person name="Bai Z."/>
            <person name="Luis Goicoechea J."/>
            <person name="Liang C."/>
            <person name="Chen C."/>
            <person name="Zhang W."/>
            <person name="Sun S."/>
            <person name="Liao Y."/>
            <person name="Zhang X."/>
            <person name="Yang L."/>
            <person name="Song C."/>
            <person name="Wang M."/>
            <person name="Shi J."/>
            <person name="Liu G."/>
            <person name="Liu J."/>
            <person name="Zhou H."/>
            <person name="Zhou W."/>
            <person name="Yu Q."/>
            <person name="An N."/>
            <person name="Chen Y."/>
            <person name="Cai Q."/>
            <person name="Wang B."/>
            <person name="Liu B."/>
            <person name="Min J."/>
            <person name="Huang Y."/>
            <person name="Wu H."/>
            <person name="Li Z."/>
            <person name="Zhang Y."/>
            <person name="Yin Y."/>
            <person name="Song W."/>
            <person name="Jiang J."/>
            <person name="Jackson S.A."/>
            <person name="Wing R.A."/>
            <person name="Wang J."/>
            <person name="Chen M."/>
        </authorList>
    </citation>
    <scope>NUCLEOTIDE SEQUENCE [LARGE SCALE GENOMIC DNA]</scope>
    <source>
        <strain evidence="11">cv. IRGC 101232</strain>
    </source>
</reference>
<dbReference type="GO" id="GO:0016020">
    <property type="term" value="C:membrane"/>
    <property type="evidence" value="ECO:0007669"/>
    <property type="project" value="UniProtKB-SubCell"/>
</dbReference>
<evidence type="ECO:0000313" key="12">
    <source>
        <dbReference type="Proteomes" id="UP000006038"/>
    </source>
</evidence>
<dbReference type="InterPro" id="IPR036426">
    <property type="entry name" value="Bulb-type_lectin_dom_sf"/>
</dbReference>
<sequence length="347" mass="37349">MASYLQVFVFLLLLVCFCKSDDSLTPARPLSPGEVPVSGGGAFALGFFSPTNSTSELYVGVWYNKIPVRTYVWVANRNVPIKTSSSSSSSVKLFLTNGSDLVLSDANGGGTVWTTANNISSGGDGATAVLLDTGNFVVRLPDGSEVWRSFEHPTDTIVPNVSFRLIYVADRSRRIVSWRGPDDPSAGDFSMCGDSSSGLQIVVWNATRLHWRRPAWTGAPIFGVMQRNTSFKLYQTIDGDTSNGLRFRLTVPDGSPPMRLTLEYTGMLTFLSWDSNTSSWTAFSEFPAAAYDQYASCGPSAPAPAARQLRRASASTASFPSTPSTSPEDVGGRRPTWDAAAAPEMAS</sequence>
<dbReference type="EC" id="2.7.11.1" evidence="2"/>
<comment type="subcellular location">
    <subcellularLocation>
        <location evidence="1">Membrane</location>
        <topology evidence="1">Single-pass type I membrane protein</topology>
    </subcellularLocation>
</comment>
<evidence type="ECO:0000256" key="6">
    <source>
        <dbReference type="ARBA" id="ARBA00047899"/>
    </source>
</evidence>
<evidence type="ECO:0000256" key="4">
    <source>
        <dbReference type="ARBA" id="ARBA00023157"/>
    </source>
</evidence>
<feature type="compositionally biased region" description="Low complexity" evidence="8">
    <location>
        <begin position="301"/>
        <end position="327"/>
    </location>
</feature>
<dbReference type="PANTHER" id="PTHR32444:SF145">
    <property type="entry name" value="OS04G0226600 PROTEIN"/>
    <property type="match status" value="1"/>
</dbReference>
<dbReference type="Gramene" id="OB08G12980.1">
    <property type="protein sequence ID" value="OB08G12980.1"/>
    <property type="gene ID" value="OB08G12980"/>
</dbReference>
<reference evidence="11" key="2">
    <citation type="submission" date="2013-04" db="UniProtKB">
        <authorList>
            <consortium name="EnsemblPlants"/>
        </authorList>
    </citation>
    <scope>IDENTIFICATION</scope>
</reference>
<dbReference type="OMA" id="EWNIRIW"/>
<name>J3MQB9_ORYBR</name>
<evidence type="ECO:0000313" key="11">
    <source>
        <dbReference type="EnsemblPlants" id="OB08G12980.1"/>
    </source>
</evidence>
<feature type="region of interest" description="Disordered" evidence="8">
    <location>
        <begin position="301"/>
        <end position="347"/>
    </location>
</feature>
<evidence type="ECO:0000256" key="8">
    <source>
        <dbReference type="SAM" id="MobiDB-lite"/>
    </source>
</evidence>
<comment type="catalytic activity">
    <reaction evidence="7">
        <text>L-seryl-[protein] + ATP = O-phospho-L-seryl-[protein] + ADP + H(+)</text>
        <dbReference type="Rhea" id="RHEA:17989"/>
        <dbReference type="Rhea" id="RHEA-COMP:9863"/>
        <dbReference type="Rhea" id="RHEA-COMP:11604"/>
        <dbReference type="ChEBI" id="CHEBI:15378"/>
        <dbReference type="ChEBI" id="CHEBI:29999"/>
        <dbReference type="ChEBI" id="CHEBI:30616"/>
        <dbReference type="ChEBI" id="CHEBI:83421"/>
        <dbReference type="ChEBI" id="CHEBI:456216"/>
        <dbReference type="EC" id="2.7.11.1"/>
    </reaction>
</comment>
<protein>
    <recommendedName>
        <fullName evidence="2">non-specific serine/threonine protein kinase</fullName>
        <ecNumber evidence="2">2.7.11.1</ecNumber>
    </recommendedName>
</protein>
<evidence type="ECO:0000256" key="5">
    <source>
        <dbReference type="ARBA" id="ARBA00023170"/>
    </source>
</evidence>
<keyword evidence="5" id="KW-0675">Receptor</keyword>
<evidence type="ECO:0000256" key="1">
    <source>
        <dbReference type="ARBA" id="ARBA00004479"/>
    </source>
</evidence>
<dbReference type="Gene3D" id="2.90.10.10">
    <property type="entry name" value="Bulb-type lectin domain"/>
    <property type="match status" value="1"/>
</dbReference>
<dbReference type="InterPro" id="IPR001480">
    <property type="entry name" value="Bulb-type_lectin_dom"/>
</dbReference>
<dbReference type="Proteomes" id="UP000006038">
    <property type="component" value="Chromosome 8"/>
</dbReference>
<dbReference type="PROSITE" id="PS50927">
    <property type="entry name" value="BULB_LECTIN"/>
    <property type="match status" value="1"/>
</dbReference>
<dbReference type="AlphaFoldDB" id="J3MQB9"/>
<proteinExistence type="predicted"/>
<organism evidence="11">
    <name type="scientific">Oryza brachyantha</name>
    <name type="common">malo sina</name>
    <dbReference type="NCBI Taxonomy" id="4533"/>
    <lineage>
        <taxon>Eukaryota</taxon>
        <taxon>Viridiplantae</taxon>
        <taxon>Streptophyta</taxon>
        <taxon>Embryophyta</taxon>
        <taxon>Tracheophyta</taxon>
        <taxon>Spermatophyta</taxon>
        <taxon>Magnoliopsida</taxon>
        <taxon>Liliopsida</taxon>
        <taxon>Poales</taxon>
        <taxon>Poaceae</taxon>
        <taxon>BOP clade</taxon>
        <taxon>Oryzoideae</taxon>
        <taxon>Oryzeae</taxon>
        <taxon>Oryzinae</taxon>
        <taxon>Oryza</taxon>
    </lineage>
</organism>
<dbReference type="STRING" id="4533.J3MQB9"/>
<evidence type="ECO:0000256" key="3">
    <source>
        <dbReference type="ARBA" id="ARBA00022729"/>
    </source>
</evidence>
<keyword evidence="4" id="KW-1015">Disulfide bond</keyword>
<evidence type="ECO:0000259" key="10">
    <source>
        <dbReference type="PROSITE" id="PS50927"/>
    </source>
</evidence>
<dbReference type="GO" id="GO:0004674">
    <property type="term" value="F:protein serine/threonine kinase activity"/>
    <property type="evidence" value="ECO:0007669"/>
    <property type="project" value="UniProtKB-EC"/>
</dbReference>
<keyword evidence="12" id="KW-1185">Reference proteome</keyword>
<dbReference type="GO" id="GO:0051707">
    <property type="term" value="P:response to other organism"/>
    <property type="evidence" value="ECO:0007669"/>
    <property type="project" value="UniProtKB-ARBA"/>
</dbReference>
<dbReference type="PANTHER" id="PTHR32444">
    <property type="entry name" value="BULB-TYPE LECTIN DOMAIN-CONTAINING PROTEIN"/>
    <property type="match status" value="1"/>
</dbReference>
<keyword evidence="3 9" id="KW-0732">Signal</keyword>
<dbReference type="EnsemblPlants" id="OB08G12980.1">
    <property type="protein sequence ID" value="OB08G12980.1"/>
    <property type="gene ID" value="OB08G12980"/>
</dbReference>
<dbReference type="HOGENOM" id="CLU_000288_116_0_1"/>
<evidence type="ECO:0000256" key="2">
    <source>
        <dbReference type="ARBA" id="ARBA00012513"/>
    </source>
</evidence>
<feature type="domain" description="Bulb-type lectin" evidence="10">
    <location>
        <begin position="21"/>
        <end position="151"/>
    </location>
</feature>
<dbReference type="GO" id="GO:0048544">
    <property type="term" value="P:recognition of pollen"/>
    <property type="evidence" value="ECO:0007669"/>
    <property type="project" value="InterPro"/>
</dbReference>
<feature type="chain" id="PRO_5003774087" description="non-specific serine/threonine protein kinase" evidence="9">
    <location>
        <begin position="21"/>
        <end position="347"/>
    </location>
</feature>
<dbReference type="CDD" id="cd00028">
    <property type="entry name" value="B_lectin"/>
    <property type="match status" value="1"/>
</dbReference>
<dbReference type="SUPFAM" id="SSF51110">
    <property type="entry name" value="alpha-D-mannose-specific plant lectins"/>
    <property type="match status" value="1"/>
</dbReference>
<accession>J3MQB9</accession>
<dbReference type="Pfam" id="PF00954">
    <property type="entry name" value="S_locus_glycop"/>
    <property type="match status" value="1"/>
</dbReference>
<feature type="signal peptide" evidence="9">
    <location>
        <begin position="1"/>
        <end position="20"/>
    </location>
</feature>
<dbReference type="SMART" id="SM00108">
    <property type="entry name" value="B_lectin"/>
    <property type="match status" value="1"/>
</dbReference>
<dbReference type="InterPro" id="IPR000858">
    <property type="entry name" value="S_locus_glycoprot_dom"/>
</dbReference>
<comment type="catalytic activity">
    <reaction evidence="6">
        <text>L-threonyl-[protein] + ATP = O-phospho-L-threonyl-[protein] + ADP + H(+)</text>
        <dbReference type="Rhea" id="RHEA:46608"/>
        <dbReference type="Rhea" id="RHEA-COMP:11060"/>
        <dbReference type="Rhea" id="RHEA-COMP:11605"/>
        <dbReference type="ChEBI" id="CHEBI:15378"/>
        <dbReference type="ChEBI" id="CHEBI:30013"/>
        <dbReference type="ChEBI" id="CHEBI:30616"/>
        <dbReference type="ChEBI" id="CHEBI:61977"/>
        <dbReference type="ChEBI" id="CHEBI:456216"/>
        <dbReference type="EC" id="2.7.11.1"/>
    </reaction>
</comment>
<evidence type="ECO:0000256" key="9">
    <source>
        <dbReference type="SAM" id="SignalP"/>
    </source>
</evidence>
<evidence type="ECO:0000256" key="7">
    <source>
        <dbReference type="ARBA" id="ARBA00048679"/>
    </source>
</evidence>
<dbReference type="Pfam" id="PF01453">
    <property type="entry name" value="B_lectin"/>
    <property type="match status" value="1"/>
</dbReference>